<dbReference type="SUPFAM" id="SSF54919">
    <property type="entry name" value="Nucleoside diphosphate kinase, NDK"/>
    <property type="match status" value="1"/>
</dbReference>
<dbReference type="Gene3D" id="3.30.70.141">
    <property type="entry name" value="Nucleoside diphosphate kinase-like domain"/>
    <property type="match status" value="1"/>
</dbReference>
<keyword evidence="5" id="KW-0418">Kinase</keyword>
<dbReference type="SMART" id="SM00562">
    <property type="entry name" value="NDK"/>
    <property type="match status" value="1"/>
</dbReference>
<comment type="caution">
    <text evidence="7">Lacks conserved residue(s) required for the propagation of feature annotation.</text>
</comment>
<keyword evidence="3" id="KW-0808">Transferase</keyword>
<dbReference type="EMBL" id="KN840485">
    <property type="protein sequence ID" value="KIP08113.1"/>
    <property type="molecule type" value="Genomic_DNA"/>
</dbReference>
<feature type="region of interest" description="Disordered" evidence="8">
    <location>
        <begin position="157"/>
        <end position="208"/>
    </location>
</feature>
<dbReference type="PANTHER" id="PTHR46161">
    <property type="entry name" value="NUCLEOSIDE DIPHOSPHATE KINASE"/>
    <property type="match status" value="1"/>
</dbReference>
<dbReference type="GO" id="GO:0016301">
    <property type="term" value="F:kinase activity"/>
    <property type="evidence" value="ECO:0007669"/>
    <property type="project" value="UniProtKB-KW"/>
</dbReference>
<proteinExistence type="inferred from homology"/>
<keyword evidence="4" id="KW-0547">Nucleotide-binding</keyword>
<protein>
    <recommendedName>
        <fullName evidence="2">Nucleoside diphosphate kinase</fullName>
    </recommendedName>
</protein>
<accession>A0A0C3PMZ3</accession>
<evidence type="ECO:0000256" key="7">
    <source>
        <dbReference type="PROSITE-ProRule" id="PRU00706"/>
    </source>
</evidence>
<evidence type="ECO:0000313" key="11">
    <source>
        <dbReference type="Proteomes" id="UP000053257"/>
    </source>
</evidence>
<feature type="domain" description="Nucleoside diphosphate kinase-like" evidence="9">
    <location>
        <begin position="23"/>
        <end position="156"/>
    </location>
</feature>
<dbReference type="HOGENOM" id="CLU_025149_0_0_1"/>
<dbReference type="InterPro" id="IPR036850">
    <property type="entry name" value="NDK-like_dom_sf"/>
</dbReference>
<evidence type="ECO:0000256" key="4">
    <source>
        <dbReference type="ARBA" id="ARBA00022741"/>
    </source>
</evidence>
<evidence type="ECO:0000259" key="9">
    <source>
        <dbReference type="SMART" id="SM00562"/>
    </source>
</evidence>
<dbReference type="InterPro" id="IPR034907">
    <property type="entry name" value="NDK-like_dom"/>
</dbReference>
<evidence type="ECO:0000256" key="6">
    <source>
        <dbReference type="ARBA" id="ARBA00022840"/>
    </source>
</evidence>
<dbReference type="PROSITE" id="PS51374">
    <property type="entry name" value="NDPK_LIKE"/>
    <property type="match status" value="1"/>
</dbReference>
<keyword evidence="6" id="KW-0067">ATP-binding</keyword>
<feature type="region of interest" description="Disordered" evidence="8">
    <location>
        <begin position="301"/>
        <end position="447"/>
    </location>
</feature>
<comment type="similarity">
    <text evidence="1 7">Belongs to the NDK family.</text>
</comment>
<feature type="region of interest" description="Disordered" evidence="8">
    <location>
        <begin position="463"/>
        <end position="483"/>
    </location>
</feature>
<gene>
    <name evidence="10" type="ORF">PHLGIDRAFT_104853</name>
</gene>
<evidence type="ECO:0000313" key="10">
    <source>
        <dbReference type="EMBL" id="KIP08113.1"/>
    </source>
</evidence>
<feature type="compositionally biased region" description="Low complexity" evidence="8">
    <location>
        <begin position="185"/>
        <end position="198"/>
    </location>
</feature>
<feature type="compositionally biased region" description="Polar residues" evidence="8">
    <location>
        <begin position="469"/>
        <end position="483"/>
    </location>
</feature>
<feature type="compositionally biased region" description="Low complexity" evidence="8">
    <location>
        <begin position="367"/>
        <end position="382"/>
    </location>
</feature>
<reference evidence="10 11" key="1">
    <citation type="journal article" date="2014" name="PLoS Genet.">
        <title>Analysis of the Phlebiopsis gigantea genome, transcriptome and secretome provides insight into its pioneer colonization strategies of wood.</title>
        <authorList>
            <person name="Hori C."/>
            <person name="Ishida T."/>
            <person name="Igarashi K."/>
            <person name="Samejima M."/>
            <person name="Suzuki H."/>
            <person name="Master E."/>
            <person name="Ferreira P."/>
            <person name="Ruiz-Duenas F.J."/>
            <person name="Held B."/>
            <person name="Canessa P."/>
            <person name="Larrondo L.F."/>
            <person name="Schmoll M."/>
            <person name="Druzhinina I.S."/>
            <person name="Kubicek C.P."/>
            <person name="Gaskell J.A."/>
            <person name="Kersten P."/>
            <person name="St John F."/>
            <person name="Glasner J."/>
            <person name="Sabat G."/>
            <person name="Splinter BonDurant S."/>
            <person name="Syed K."/>
            <person name="Yadav J."/>
            <person name="Mgbeahuruike A.C."/>
            <person name="Kovalchuk A."/>
            <person name="Asiegbu F.O."/>
            <person name="Lackner G."/>
            <person name="Hoffmeister D."/>
            <person name="Rencoret J."/>
            <person name="Gutierrez A."/>
            <person name="Sun H."/>
            <person name="Lindquist E."/>
            <person name="Barry K."/>
            <person name="Riley R."/>
            <person name="Grigoriev I.V."/>
            <person name="Henrissat B."/>
            <person name="Kues U."/>
            <person name="Berka R.M."/>
            <person name="Martinez A.T."/>
            <person name="Covert S.F."/>
            <person name="Blanchette R.A."/>
            <person name="Cullen D."/>
        </authorList>
    </citation>
    <scope>NUCLEOTIDE SEQUENCE [LARGE SCALE GENOMIC DNA]</scope>
    <source>
        <strain evidence="10 11">11061_1 CR5-6</strain>
    </source>
</reference>
<feature type="compositionally biased region" description="Polar residues" evidence="8">
    <location>
        <begin position="405"/>
        <end position="415"/>
    </location>
</feature>
<feature type="region of interest" description="Disordered" evidence="8">
    <location>
        <begin position="1"/>
        <end position="20"/>
    </location>
</feature>
<sequence length="483" mass="50940">MSAPSPIQHDSPVEEVPSPAAKRTRTLAIVKNHALDHRFDIEMKMTEAGFEIVKERQMEFDVDTDPDTLFELFGEDYVCFAEGPVRVYVLERRRAVQVWHTLMGPEDPEIAAQEAPSSVRALYGISKEQNAVMGAPDAETAEYQILSIFASSPPFPTSDLPSDPLSDGAYSQGALSYGENGTMNGSIRSRTSIGSGSTARNSDEGKPKFKARALPITHVAPDIVPRMSRAAALRVGIVDAATQPRRRLATAESIAKTFAGVPGHKRSETISVASTAPPVVAPRMTRAASLRLGQAVPVTPPRASAIAKSKSAGADPSPSNTFDGVPGHKRRASFTVASTKPPTVTPRSNRSAELRVKKEAAPPSSFSFRDGPSHSRSSSRTSLNQPNNASRPPTRPATAGGLSTKPLSVSTNKANGTADIGDATSVTPVKPKARLSVASPPTIAPRTNKSAALRAAKMSLGGAALPASGSKTPMKKTTTALRA</sequence>
<evidence type="ECO:0000256" key="1">
    <source>
        <dbReference type="ARBA" id="ARBA00008142"/>
    </source>
</evidence>
<dbReference type="Proteomes" id="UP000053257">
    <property type="component" value="Unassembled WGS sequence"/>
</dbReference>
<keyword evidence="11" id="KW-1185">Reference proteome</keyword>
<organism evidence="10 11">
    <name type="scientific">Phlebiopsis gigantea (strain 11061_1 CR5-6)</name>
    <name type="common">White-rot fungus</name>
    <name type="synonym">Peniophora gigantea</name>
    <dbReference type="NCBI Taxonomy" id="745531"/>
    <lineage>
        <taxon>Eukaryota</taxon>
        <taxon>Fungi</taxon>
        <taxon>Dikarya</taxon>
        <taxon>Basidiomycota</taxon>
        <taxon>Agaricomycotina</taxon>
        <taxon>Agaricomycetes</taxon>
        <taxon>Polyporales</taxon>
        <taxon>Phanerochaetaceae</taxon>
        <taxon>Phlebiopsis</taxon>
    </lineage>
</organism>
<name>A0A0C3PMZ3_PHLG1</name>
<feature type="compositionally biased region" description="Polar residues" evidence="8">
    <location>
        <begin position="335"/>
        <end position="349"/>
    </location>
</feature>
<dbReference type="OrthoDB" id="2162449at2759"/>
<dbReference type="GO" id="GO:0005524">
    <property type="term" value="F:ATP binding"/>
    <property type="evidence" value="ECO:0007669"/>
    <property type="project" value="UniProtKB-KW"/>
</dbReference>
<evidence type="ECO:0000256" key="5">
    <source>
        <dbReference type="ARBA" id="ARBA00022777"/>
    </source>
</evidence>
<dbReference type="AlphaFoldDB" id="A0A0C3PMZ3"/>
<evidence type="ECO:0000256" key="8">
    <source>
        <dbReference type="SAM" id="MobiDB-lite"/>
    </source>
</evidence>
<feature type="compositionally biased region" description="Low complexity" evidence="8">
    <location>
        <begin position="303"/>
        <end position="314"/>
    </location>
</feature>
<evidence type="ECO:0000256" key="3">
    <source>
        <dbReference type="ARBA" id="ARBA00022679"/>
    </source>
</evidence>
<evidence type="ECO:0000256" key="2">
    <source>
        <dbReference type="ARBA" id="ARBA00017632"/>
    </source>
</evidence>
<feature type="compositionally biased region" description="Basic and acidic residues" evidence="8">
    <location>
        <begin position="350"/>
        <end position="360"/>
    </location>
</feature>
<dbReference type="STRING" id="745531.A0A0C3PMZ3"/>
<dbReference type="Pfam" id="PF00334">
    <property type="entry name" value="NDK"/>
    <property type="match status" value="1"/>
</dbReference>
<dbReference type="PANTHER" id="PTHR46161:SF3">
    <property type="entry name" value="NUCLEOSIDE DIPHOSPHATE KINASE DDB_G0292928-RELATED"/>
    <property type="match status" value="1"/>
</dbReference>